<dbReference type="AlphaFoldDB" id="A0A0R1K5W8"/>
<feature type="transmembrane region" description="Helical" evidence="1">
    <location>
        <begin position="30"/>
        <end position="48"/>
    </location>
</feature>
<gene>
    <name evidence="3" type="ORF">FD03_GL001359</name>
</gene>
<dbReference type="RefSeq" id="WP_025025123.1">
    <property type="nucleotide sequence ID" value="NZ_AZDZ01000019.1"/>
</dbReference>
<dbReference type="OrthoDB" id="9782395at2"/>
<accession>A0A0R1K5W8</accession>
<evidence type="ECO:0000313" key="4">
    <source>
        <dbReference type="Proteomes" id="UP000051248"/>
    </source>
</evidence>
<dbReference type="PANTHER" id="PTHR30336">
    <property type="entry name" value="INNER MEMBRANE PROTEIN, PROBABLE PERMEASE"/>
    <property type="match status" value="1"/>
</dbReference>
<dbReference type="CDD" id="cd06259">
    <property type="entry name" value="YdcF-like"/>
    <property type="match status" value="1"/>
</dbReference>
<evidence type="ECO:0000313" key="3">
    <source>
        <dbReference type="EMBL" id="KRK78998.1"/>
    </source>
</evidence>
<organism evidence="3 4">
    <name type="scientific">Companilactobacillus nodensis DSM 19682 = JCM 14932 = NBRC 107160</name>
    <dbReference type="NCBI Taxonomy" id="1423775"/>
    <lineage>
        <taxon>Bacteria</taxon>
        <taxon>Bacillati</taxon>
        <taxon>Bacillota</taxon>
        <taxon>Bacilli</taxon>
        <taxon>Lactobacillales</taxon>
        <taxon>Lactobacillaceae</taxon>
        <taxon>Companilactobacillus</taxon>
    </lineage>
</organism>
<dbReference type="InterPro" id="IPR014729">
    <property type="entry name" value="Rossmann-like_a/b/a_fold"/>
</dbReference>
<feature type="transmembrane region" description="Helical" evidence="1">
    <location>
        <begin position="60"/>
        <end position="85"/>
    </location>
</feature>
<dbReference type="Pfam" id="PF02698">
    <property type="entry name" value="DUF218"/>
    <property type="match status" value="1"/>
</dbReference>
<proteinExistence type="predicted"/>
<sequence length="266" mass="30938">MEYVLLAILAGVIELFLIFRTRYMFSRHPVLTTSALSMFLILLLAHILRCKGPTIIRYYVIVLFSVDLVLMMILLGYIFYVYYFLKKAKFEDADYLLVLGTSFITKRVPPVMQDRLDTTISVFHRLHDRPTIIVSGGHSSQLPITEASLMRDYLVEHGIPEEKIILENKSLNTIQNLEYSSILLNKNWRAKTVPRVTIITSEFHIPRTLQYLKNLGISVSYLPAKTMPIFRWPAMFREFTAIVWYYRYTVTSVIFIIVVLLLSAIQ</sequence>
<keyword evidence="4" id="KW-1185">Reference proteome</keyword>
<feature type="domain" description="DUF218" evidence="2">
    <location>
        <begin position="94"/>
        <end position="238"/>
    </location>
</feature>
<dbReference type="GO" id="GO:0043164">
    <property type="term" value="P:Gram-negative-bacterium-type cell wall biogenesis"/>
    <property type="evidence" value="ECO:0007669"/>
    <property type="project" value="TreeGrafter"/>
</dbReference>
<keyword evidence="1" id="KW-1133">Transmembrane helix</keyword>
<evidence type="ECO:0000256" key="1">
    <source>
        <dbReference type="SAM" id="Phobius"/>
    </source>
</evidence>
<dbReference type="STRING" id="1423775.FD03_GL001359"/>
<dbReference type="PANTHER" id="PTHR30336:SF4">
    <property type="entry name" value="ENVELOPE BIOGENESIS FACTOR ELYC"/>
    <property type="match status" value="1"/>
</dbReference>
<comment type="caution">
    <text evidence="3">The sequence shown here is derived from an EMBL/GenBank/DDBJ whole genome shotgun (WGS) entry which is preliminary data.</text>
</comment>
<dbReference type="Proteomes" id="UP000051248">
    <property type="component" value="Unassembled WGS sequence"/>
</dbReference>
<evidence type="ECO:0000259" key="2">
    <source>
        <dbReference type="Pfam" id="PF02698"/>
    </source>
</evidence>
<feature type="transmembrane region" description="Helical" evidence="1">
    <location>
        <begin position="6"/>
        <end position="23"/>
    </location>
</feature>
<dbReference type="GO" id="GO:0005886">
    <property type="term" value="C:plasma membrane"/>
    <property type="evidence" value="ECO:0007669"/>
    <property type="project" value="TreeGrafter"/>
</dbReference>
<protein>
    <recommendedName>
        <fullName evidence="2">DUF218 domain-containing protein</fullName>
    </recommendedName>
</protein>
<dbReference type="eggNOG" id="COG1434">
    <property type="taxonomic scope" value="Bacteria"/>
</dbReference>
<keyword evidence="1" id="KW-0472">Membrane</keyword>
<feature type="transmembrane region" description="Helical" evidence="1">
    <location>
        <begin position="245"/>
        <end position="265"/>
    </location>
</feature>
<keyword evidence="1" id="KW-0812">Transmembrane</keyword>
<name>A0A0R1K5W8_9LACO</name>
<dbReference type="PATRIC" id="fig|1423775.4.peg.1389"/>
<dbReference type="InterPro" id="IPR003848">
    <property type="entry name" value="DUF218"/>
</dbReference>
<dbReference type="Gene3D" id="3.40.50.620">
    <property type="entry name" value="HUPs"/>
    <property type="match status" value="1"/>
</dbReference>
<dbReference type="InterPro" id="IPR051599">
    <property type="entry name" value="Cell_Envelope_Assoc"/>
</dbReference>
<dbReference type="EMBL" id="AZDZ01000019">
    <property type="protein sequence ID" value="KRK78998.1"/>
    <property type="molecule type" value="Genomic_DNA"/>
</dbReference>
<dbReference type="GO" id="GO:0000270">
    <property type="term" value="P:peptidoglycan metabolic process"/>
    <property type="evidence" value="ECO:0007669"/>
    <property type="project" value="TreeGrafter"/>
</dbReference>
<reference evidence="3 4" key="1">
    <citation type="journal article" date="2015" name="Genome Announc.">
        <title>Expanding the biotechnology potential of lactobacilli through comparative genomics of 213 strains and associated genera.</title>
        <authorList>
            <person name="Sun Z."/>
            <person name="Harris H.M."/>
            <person name="McCann A."/>
            <person name="Guo C."/>
            <person name="Argimon S."/>
            <person name="Zhang W."/>
            <person name="Yang X."/>
            <person name="Jeffery I.B."/>
            <person name="Cooney J.C."/>
            <person name="Kagawa T.F."/>
            <person name="Liu W."/>
            <person name="Song Y."/>
            <person name="Salvetti E."/>
            <person name="Wrobel A."/>
            <person name="Rasinkangas P."/>
            <person name="Parkhill J."/>
            <person name="Rea M.C."/>
            <person name="O'Sullivan O."/>
            <person name="Ritari J."/>
            <person name="Douillard F.P."/>
            <person name="Paul Ross R."/>
            <person name="Yang R."/>
            <person name="Briner A.E."/>
            <person name="Felis G.E."/>
            <person name="de Vos W.M."/>
            <person name="Barrangou R."/>
            <person name="Klaenhammer T.R."/>
            <person name="Caufield P.W."/>
            <person name="Cui Y."/>
            <person name="Zhang H."/>
            <person name="O'Toole P.W."/>
        </authorList>
    </citation>
    <scope>NUCLEOTIDE SEQUENCE [LARGE SCALE GENOMIC DNA]</scope>
    <source>
        <strain evidence="3 4">DSM 19682</strain>
    </source>
</reference>